<accession>A0ABP8L8K2</accession>
<sequence length="169" mass="18780">MLEMKILAIVTVTVLLFMGQSCNTKTEAKQENMKTNENELNAIFPKGEKGSEEWFTGNAYPTSLVEADSILTTVAGNVYFEPGARSNWHTHPSGQILIITDGIGYHQIEGQPIEIIKKGDVVKCPPNVRHWHGASHDVGLQQLYVIPNTEKGIVAWKEAVTDEEYSNLK</sequence>
<organism evidence="2 3">
    <name type="scientific">Pontibacter saemangeumensis</name>
    <dbReference type="NCBI Taxonomy" id="1084525"/>
    <lineage>
        <taxon>Bacteria</taxon>
        <taxon>Pseudomonadati</taxon>
        <taxon>Bacteroidota</taxon>
        <taxon>Cytophagia</taxon>
        <taxon>Cytophagales</taxon>
        <taxon>Hymenobacteraceae</taxon>
        <taxon>Pontibacter</taxon>
    </lineage>
</organism>
<evidence type="ECO:0000259" key="1">
    <source>
        <dbReference type="Pfam" id="PF07883"/>
    </source>
</evidence>
<dbReference type="PANTHER" id="PTHR43698:SF1">
    <property type="entry name" value="BLL4564 PROTEIN"/>
    <property type="match status" value="1"/>
</dbReference>
<dbReference type="InterPro" id="IPR047263">
    <property type="entry name" value="HNL-like_cupin"/>
</dbReference>
<proteinExistence type="predicted"/>
<dbReference type="InterPro" id="IPR013096">
    <property type="entry name" value="Cupin_2"/>
</dbReference>
<name>A0ABP8L8K2_9BACT</name>
<gene>
    <name evidence="2" type="ORF">GCM10023188_03820</name>
</gene>
<reference evidence="3" key="1">
    <citation type="journal article" date="2019" name="Int. J. Syst. Evol. Microbiol.">
        <title>The Global Catalogue of Microorganisms (GCM) 10K type strain sequencing project: providing services to taxonomists for standard genome sequencing and annotation.</title>
        <authorList>
            <consortium name="The Broad Institute Genomics Platform"/>
            <consortium name="The Broad Institute Genome Sequencing Center for Infectious Disease"/>
            <person name="Wu L."/>
            <person name="Ma J."/>
        </authorList>
    </citation>
    <scope>NUCLEOTIDE SEQUENCE [LARGE SCALE GENOMIC DNA]</scope>
    <source>
        <strain evidence="3">JCM 17926</strain>
    </source>
</reference>
<dbReference type="Gene3D" id="2.60.120.10">
    <property type="entry name" value="Jelly Rolls"/>
    <property type="match status" value="1"/>
</dbReference>
<evidence type="ECO:0000313" key="3">
    <source>
        <dbReference type="Proteomes" id="UP001500552"/>
    </source>
</evidence>
<protein>
    <recommendedName>
        <fullName evidence="1">Cupin type-2 domain-containing protein</fullName>
    </recommendedName>
</protein>
<dbReference type="InterPro" id="IPR014710">
    <property type="entry name" value="RmlC-like_jellyroll"/>
</dbReference>
<dbReference type="SUPFAM" id="SSF51182">
    <property type="entry name" value="RmlC-like cupins"/>
    <property type="match status" value="1"/>
</dbReference>
<dbReference type="RefSeq" id="WP_345156456.1">
    <property type="nucleotide sequence ID" value="NZ_BAABHC010000002.1"/>
</dbReference>
<evidence type="ECO:0000313" key="2">
    <source>
        <dbReference type="EMBL" id="GAA4424217.1"/>
    </source>
</evidence>
<keyword evidence="3" id="KW-1185">Reference proteome</keyword>
<dbReference type="Pfam" id="PF07883">
    <property type="entry name" value="Cupin_2"/>
    <property type="match status" value="1"/>
</dbReference>
<dbReference type="CDD" id="cd02233">
    <property type="entry name" value="cupin_HNL-like"/>
    <property type="match status" value="1"/>
</dbReference>
<dbReference type="InterPro" id="IPR011051">
    <property type="entry name" value="RmlC_Cupin_sf"/>
</dbReference>
<dbReference type="EMBL" id="BAABHC010000002">
    <property type="protein sequence ID" value="GAA4424217.1"/>
    <property type="molecule type" value="Genomic_DNA"/>
</dbReference>
<comment type="caution">
    <text evidence="2">The sequence shown here is derived from an EMBL/GenBank/DDBJ whole genome shotgun (WGS) entry which is preliminary data.</text>
</comment>
<dbReference type="Proteomes" id="UP001500552">
    <property type="component" value="Unassembled WGS sequence"/>
</dbReference>
<dbReference type="PROSITE" id="PS51257">
    <property type="entry name" value="PROKAR_LIPOPROTEIN"/>
    <property type="match status" value="1"/>
</dbReference>
<feature type="domain" description="Cupin type-2" evidence="1">
    <location>
        <begin position="78"/>
        <end position="137"/>
    </location>
</feature>
<dbReference type="PANTHER" id="PTHR43698">
    <property type="entry name" value="RIBD C-TERMINAL DOMAIN CONTAINING PROTEIN"/>
    <property type="match status" value="1"/>
</dbReference>